<evidence type="ECO:0000313" key="4">
    <source>
        <dbReference type="Proteomes" id="UP000805614"/>
    </source>
</evidence>
<feature type="transmembrane region" description="Helical" evidence="1">
    <location>
        <begin position="243"/>
        <end position="267"/>
    </location>
</feature>
<feature type="transmembrane region" description="Helical" evidence="1">
    <location>
        <begin position="345"/>
        <end position="368"/>
    </location>
</feature>
<feature type="transmembrane region" description="Helical" evidence="1">
    <location>
        <begin position="380"/>
        <end position="401"/>
    </location>
</feature>
<feature type="transmembrane region" description="Helical" evidence="1">
    <location>
        <begin position="315"/>
        <end position="333"/>
    </location>
</feature>
<keyword evidence="1" id="KW-0472">Membrane</keyword>
<feature type="transmembrane region" description="Helical" evidence="1">
    <location>
        <begin position="125"/>
        <end position="145"/>
    </location>
</feature>
<comment type="caution">
    <text evidence="3">The sequence shown here is derived from an EMBL/GenBank/DDBJ whole genome shotgun (WGS) entry which is preliminary data.</text>
</comment>
<accession>A0ABR7LIV4</accession>
<dbReference type="Pfam" id="PF12250">
    <property type="entry name" value="AftA_N"/>
    <property type="match status" value="1"/>
</dbReference>
<reference evidence="3 4" key="1">
    <citation type="submission" date="2020-06" db="EMBL/GenBank/DDBJ databases">
        <title>Actinomadura xiongansis sp. nov., isolated from soil of Baiyangdian.</title>
        <authorList>
            <person name="Zhang X."/>
        </authorList>
    </citation>
    <scope>NUCLEOTIDE SEQUENCE [LARGE SCALE GENOMIC DNA]</scope>
    <source>
        <strain evidence="3 4">HBUM206468</strain>
    </source>
</reference>
<feature type="transmembrane region" description="Helical" evidence="1">
    <location>
        <begin position="174"/>
        <end position="192"/>
    </location>
</feature>
<keyword evidence="4" id="KW-1185">Reference proteome</keyword>
<feature type="transmembrane region" description="Helical" evidence="1">
    <location>
        <begin position="17"/>
        <end position="35"/>
    </location>
</feature>
<evidence type="ECO:0000313" key="3">
    <source>
        <dbReference type="EMBL" id="MBC6464776.1"/>
    </source>
</evidence>
<proteinExistence type="predicted"/>
<keyword evidence="1" id="KW-1133">Transmembrane helix</keyword>
<feature type="transmembrane region" description="Helical" evidence="1">
    <location>
        <begin position="212"/>
        <end position="231"/>
    </location>
</feature>
<name>A0ABR7LIV4_9ACTN</name>
<sequence>MPSALDLNPFRQAGADVPLVLGGFAAVATAALALWRRSPAVTGAAAGLFAAWTVLLLRTAWHGTPFPSEGVFGDTGRLAAMATRYTVTSASSDGIVAGVPSEYPPLYPWLIGKAAVLLDVEAWRLLAPAAILVVSASIVIGFALWSRLTTPAAALAISALGLVIFGKPDKAYEVVALAIVIPMLLLTVASPARGRMHWLPAGVIGGLMALTYYAYLAFAVLGVLALVWLTWRAESDRRAYAFYLGRIAAVMLVVTSWYLVPYVWAMLRGGQQVADMFQSSLISLNPLPFLEMTPLGVAQLIGLAGLLWLRSSVWWAPPLLAIVLGTYGYYLISLARYVTTTHTGLFYYAFPLISACLLTAAVLTVVHAGPALARRVATPVPPGTGVAVMSIVLVFAGYTYWHTNMPVVRWTAKATGGGRIDFAAGELSNSNAAHAHNQPFPNGSRPRFSADAAGDRRWPWFPVEPVQRAVEGTLGEGARPNTLSYDEELFAFLPWRGYIGTDRNASYGPVRWDDRYAELTELAKITDPAAFAQASARTEFGPIDVFILHREKTDLVWRPLRLPTVLRFQPQQFDAKTFVLVDDLPEDTVVAIRRP</sequence>
<keyword evidence="1" id="KW-0812">Transmembrane</keyword>
<feature type="transmembrane region" description="Helical" evidence="1">
    <location>
        <begin position="152"/>
        <end position="168"/>
    </location>
</feature>
<organism evidence="3 4">
    <name type="scientific">Actinomadura alba</name>
    <dbReference type="NCBI Taxonomy" id="406431"/>
    <lineage>
        <taxon>Bacteria</taxon>
        <taxon>Bacillati</taxon>
        <taxon>Actinomycetota</taxon>
        <taxon>Actinomycetes</taxon>
        <taxon>Streptosporangiales</taxon>
        <taxon>Thermomonosporaceae</taxon>
        <taxon>Actinomadura</taxon>
    </lineage>
</organism>
<feature type="transmembrane region" description="Helical" evidence="1">
    <location>
        <begin position="42"/>
        <end position="61"/>
    </location>
</feature>
<evidence type="ECO:0000259" key="2">
    <source>
        <dbReference type="Pfam" id="PF12250"/>
    </source>
</evidence>
<protein>
    <submittedName>
        <fullName evidence="3">Arabinofuranosyltransferase</fullName>
    </submittedName>
</protein>
<evidence type="ECO:0000256" key="1">
    <source>
        <dbReference type="SAM" id="Phobius"/>
    </source>
</evidence>
<dbReference type="EMBL" id="JABVEC010000002">
    <property type="protein sequence ID" value="MBC6464776.1"/>
    <property type="molecule type" value="Genomic_DNA"/>
</dbReference>
<dbReference type="Proteomes" id="UP000805614">
    <property type="component" value="Unassembled WGS sequence"/>
</dbReference>
<gene>
    <name evidence="3" type="ORF">HKK74_04585</name>
</gene>
<feature type="domain" description="Arabinofuranosyltransferase AftA N-terminal" evidence="2">
    <location>
        <begin position="50"/>
        <end position="387"/>
    </location>
</feature>
<dbReference type="InterPro" id="IPR020963">
    <property type="entry name" value="ArabinofuranosylTrfase_AftA_N"/>
</dbReference>